<dbReference type="PANTHER" id="PTHR48106">
    <property type="entry name" value="QUINONE OXIDOREDUCTASE PIG3-RELATED"/>
    <property type="match status" value="1"/>
</dbReference>
<dbReference type="InterPro" id="IPR013154">
    <property type="entry name" value="ADH-like_N"/>
</dbReference>
<evidence type="ECO:0000256" key="2">
    <source>
        <dbReference type="ARBA" id="ARBA00023002"/>
    </source>
</evidence>
<evidence type="ECO:0000259" key="3">
    <source>
        <dbReference type="SMART" id="SM00829"/>
    </source>
</evidence>
<accession>A0A383RTL5</accession>
<keyword evidence="5" id="KW-1185">Reference proteome</keyword>
<dbReference type="Gene3D" id="3.40.50.720">
    <property type="entry name" value="NAD(P)-binding Rossmann-like Domain"/>
    <property type="match status" value="1"/>
</dbReference>
<evidence type="ECO:0000256" key="1">
    <source>
        <dbReference type="ARBA" id="ARBA00022857"/>
    </source>
</evidence>
<dbReference type="SMART" id="SM00829">
    <property type="entry name" value="PKS_ER"/>
    <property type="match status" value="1"/>
</dbReference>
<dbReference type="PANTHER" id="PTHR48106:SF8">
    <property type="entry name" value="OS02G0805600 PROTEIN"/>
    <property type="match status" value="1"/>
</dbReference>
<dbReference type="InterPro" id="IPR020843">
    <property type="entry name" value="ER"/>
</dbReference>
<dbReference type="InterPro" id="IPR036291">
    <property type="entry name" value="NAD(P)-bd_dom_sf"/>
</dbReference>
<evidence type="ECO:0000313" key="4">
    <source>
        <dbReference type="EMBL" id="SYX90215.1"/>
    </source>
</evidence>
<dbReference type="EC" id="1.-.-.-" evidence="4"/>
<keyword evidence="1" id="KW-0521">NADP</keyword>
<dbReference type="GO" id="GO:0016651">
    <property type="term" value="F:oxidoreductase activity, acting on NAD(P)H"/>
    <property type="evidence" value="ECO:0007669"/>
    <property type="project" value="TreeGrafter"/>
</dbReference>
<dbReference type="NCBIfam" id="TIGR02824">
    <property type="entry name" value="quinone_pig3"/>
    <property type="match status" value="1"/>
</dbReference>
<sequence>MPSLDFSDHARTLGDITLMKAITFDTFGGPDVLQLSDVATPHVRPTDLLVRVYAAGVNRADLTHRTGGYGRPNFGDSLIIGLEIAGEVIETGSAVVGYQVGDRVMGVVGGGAYAEQARIDYRMAMPIPAQLDYVHAAAIPEVFVTAHEAMMHLGRLQRGDSVLIHAAAGGVGSAAVQLAYATGATVYATTDGSKVARVEHLGADVAIDYKTEDFAEVIARRTEGRGVDVIIDFVGEPYFARNLKSLANGGRLIQVGILGGGGEVALKLEDILYRHLQIMGTVMKSRTQPEKHAMISRFREHWLGRFEGGGSLEPVVDSSFPLSRAADAHRRMESAENVGKIILTLEEADLR</sequence>
<dbReference type="Pfam" id="PF00107">
    <property type="entry name" value="ADH_zinc_N"/>
    <property type="match status" value="1"/>
</dbReference>
<dbReference type="InterPro" id="IPR014189">
    <property type="entry name" value="Quinone_OxRdtase_PIG3"/>
</dbReference>
<dbReference type="SUPFAM" id="SSF51735">
    <property type="entry name" value="NAD(P)-binding Rossmann-fold domains"/>
    <property type="match status" value="1"/>
</dbReference>
<gene>
    <name evidence="4" type="ORF">CCOS865_02481</name>
</gene>
<protein>
    <submittedName>
        <fullName evidence="4">Quinone oxidoreductase PIG3</fullName>
        <ecNumber evidence="4">1.-.-.-</ecNumber>
    </submittedName>
</protein>
<keyword evidence="2 4" id="KW-0560">Oxidoreductase</keyword>
<dbReference type="InterPro" id="IPR011032">
    <property type="entry name" value="GroES-like_sf"/>
</dbReference>
<dbReference type="CDD" id="cd05276">
    <property type="entry name" value="p53_inducible_oxidoreductase"/>
    <property type="match status" value="1"/>
</dbReference>
<dbReference type="EMBL" id="UNOZ01000017">
    <property type="protein sequence ID" value="SYX90215.1"/>
    <property type="molecule type" value="Genomic_DNA"/>
</dbReference>
<dbReference type="Pfam" id="PF08240">
    <property type="entry name" value="ADH_N"/>
    <property type="match status" value="1"/>
</dbReference>
<organism evidence="4 5">
    <name type="scientific">Pseudomonas reidholzensis</name>
    <dbReference type="NCBI Taxonomy" id="1785162"/>
    <lineage>
        <taxon>Bacteria</taxon>
        <taxon>Pseudomonadati</taxon>
        <taxon>Pseudomonadota</taxon>
        <taxon>Gammaproteobacteria</taxon>
        <taxon>Pseudomonadales</taxon>
        <taxon>Pseudomonadaceae</taxon>
        <taxon>Pseudomonas</taxon>
    </lineage>
</organism>
<dbReference type="Proteomes" id="UP000263595">
    <property type="component" value="Unassembled WGS sequence"/>
</dbReference>
<dbReference type="AlphaFoldDB" id="A0A383RTL5"/>
<reference evidence="5" key="1">
    <citation type="submission" date="2018-08" db="EMBL/GenBank/DDBJ databases">
        <authorList>
            <person name="Blom J."/>
        </authorList>
    </citation>
    <scope>NUCLEOTIDE SEQUENCE [LARGE SCALE GENOMIC DNA]</scope>
    <source>
        <strain evidence="5">CCOS 865</strain>
    </source>
</reference>
<dbReference type="SUPFAM" id="SSF50129">
    <property type="entry name" value="GroES-like"/>
    <property type="match status" value="1"/>
</dbReference>
<feature type="domain" description="Enoyl reductase (ER)" evidence="3">
    <location>
        <begin position="28"/>
        <end position="343"/>
    </location>
</feature>
<dbReference type="Gene3D" id="3.90.180.10">
    <property type="entry name" value="Medium-chain alcohol dehydrogenases, catalytic domain"/>
    <property type="match status" value="1"/>
</dbReference>
<dbReference type="GO" id="GO:0070402">
    <property type="term" value="F:NADPH binding"/>
    <property type="evidence" value="ECO:0007669"/>
    <property type="project" value="TreeGrafter"/>
</dbReference>
<proteinExistence type="predicted"/>
<dbReference type="InterPro" id="IPR013149">
    <property type="entry name" value="ADH-like_C"/>
</dbReference>
<evidence type="ECO:0000313" key="5">
    <source>
        <dbReference type="Proteomes" id="UP000263595"/>
    </source>
</evidence>
<name>A0A383RTL5_9PSED</name>